<feature type="chain" id="PRO_5045242686" evidence="1">
    <location>
        <begin position="27"/>
        <end position="870"/>
    </location>
</feature>
<gene>
    <name evidence="3" type="ORF">H8L47_26350</name>
</gene>
<dbReference type="InterPro" id="IPR013783">
    <property type="entry name" value="Ig-like_fold"/>
</dbReference>
<dbReference type="Gene3D" id="2.60.40.10">
    <property type="entry name" value="Immunoglobulins"/>
    <property type="match status" value="1"/>
</dbReference>
<dbReference type="CDD" id="cd00063">
    <property type="entry name" value="FN3"/>
    <property type="match status" value="1"/>
</dbReference>
<dbReference type="Pfam" id="PF18998">
    <property type="entry name" value="Flg_new_2"/>
    <property type="match status" value="4"/>
</dbReference>
<organism evidence="3 4">
    <name type="scientific">Undibacterium umbellatum</name>
    <dbReference type="NCBI Taxonomy" id="2762300"/>
    <lineage>
        <taxon>Bacteria</taxon>
        <taxon>Pseudomonadati</taxon>
        <taxon>Pseudomonadota</taxon>
        <taxon>Betaproteobacteria</taxon>
        <taxon>Burkholderiales</taxon>
        <taxon>Oxalobacteraceae</taxon>
        <taxon>Undibacterium</taxon>
    </lineage>
</organism>
<dbReference type="InterPro" id="IPR003961">
    <property type="entry name" value="FN3_dom"/>
</dbReference>
<dbReference type="InterPro" id="IPR036116">
    <property type="entry name" value="FN3_sf"/>
</dbReference>
<proteinExistence type="predicted"/>
<dbReference type="SUPFAM" id="SSF49265">
    <property type="entry name" value="Fibronectin type III"/>
    <property type="match status" value="1"/>
</dbReference>
<dbReference type="RefSeq" id="WP_186956812.1">
    <property type="nucleotide sequence ID" value="NZ_JACOFX010000024.1"/>
</dbReference>
<feature type="signal peptide" evidence="1">
    <location>
        <begin position="1"/>
        <end position="26"/>
    </location>
</feature>
<dbReference type="PROSITE" id="PS50853">
    <property type="entry name" value="FN3"/>
    <property type="match status" value="1"/>
</dbReference>
<keyword evidence="4" id="KW-1185">Reference proteome</keyword>
<comment type="caution">
    <text evidence="3">The sequence shown here is derived from an EMBL/GenBank/DDBJ whole genome shotgun (WGS) entry which is preliminary data.</text>
</comment>
<name>A0ABR6ZHD1_9BURK</name>
<dbReference type="InterPro" id="IPR044060">
    <property type="entry name" value="Bacterial_rp_domain"/>
</dbReference>
<sequence length="870" mass="92733">MRNLIQNMCRYIVFLGVIALPSVVIAAPKTPTGPAPGSQSGPGPSLSSNSVTLKWNSIPTTTYYNVGVRDITSNQLVVSTTSTSPSYTANLQTGRQYRWNVAACNASGCSAYTNLLYFQTPAPPTPTYSVTVTKVGTGTITGSGINCGSTCTTSANSGSNIVLNAVAGTGYTFSGWSGIPDCATSVACNFSLNGSKAITAKFVQQQVVEYPLTVSTTGSGVVTGSGISCGTKCSGSFKSGTVVVLTATPNAGFAFAGWSGSAGCSGTQACSVTLSAAKAVTATFTAIVPVYQLTVSKSGNGSVNGSGINCGAVCSTSIKSGTAVTLLAEPTSDSVFAGWTGITGCSDKPSCTVVMTDSKSIVANFTQKIINYSVSVTKTGNGTVSGTGINCGSSCSSTQPKGTSITLKAAASPGSIFLQWSGDCSGSSDTCTLSLQGNKSTQALFAPIIDNSRVRMSTTTRHVGVHMWLYNKSEEQIRTSIRALKAGMFSDANAPTFKARDGKIAQFSVQLEVSLNSYAKDKSELFWKKLTQAVNILYSEGIVTHLMISSHKLPDQIDVTSNHLTDPKDQWLIRDWTARQWMNHTDFVPYMPCKSRSIAGEVCTYDEIFENFHKPVIERLVQEKIADRLAVIYILNEFDYQKKDDLEAGPNQSPWTNVRCGGQSNKEICRAEAIAYTTRRAIEIASKAAAQKVPVGIKLPWFTPQQKISAFNPITAGGTVSDQLSYLLREVLEPNKAVLGYDCYSPWKSWRNEMYCKSDYERIKAVLPERRLQDSLQNGRFELSEYAAYCAGSPNNFTYGQRTTSSEMESFVNNFPLASGFNLFAFNASGSPDGCYALANPDNLAIYPGALRSGSTIPGLGKQFESVLGR</sequence>
<evidence type="ECO:0000313" key="3">
    <source>
        <dbReference type="EMBL" id="MBC3911099.1"/>
    </source>
</evidence>
<accession>A0ABR6ZHD1</accession>
<dbReference type="EMBL" id="JACOFX010000024">
    <property type="protein sequence ID" value="MBC3911099.1"/>
    <property type="molecule type" value="Genomic_DNA"/>
</dbReference>
<reference evidence="3 4" key="1">
    <citation type="submission" date="2020-08" db="EMBL/GenBank/DDBJ databases">
        <title>Novel species isolated from subtropical streams in China.</title>
        <authorList>
            <person name="Lu H."/>
        </authorList>
    </citation>
    <scope>NUCLEOTIDE SEQUENCE [LARGE SCALE GENOMIC DNA]</scope>
    <source>
        <strain evidence="3 4">NL8W</strain>
    </source>
</reference>
<feature type="domain" description="Fibronectin type-III" evidence="2">
    <location>
        <begin position="35"/>
        <end position="123"/>
    </location>
</feature>
<dbReference type="Proteomes" id="UP000646911">
    <property type="component" value="Unassembled WGS sequence"/>
</dbReference>
<protein>
    <submittedName>
        <fullName evidence="3">InlB B-repeat-containing protein</fullName>
    </submittedName>
</protein>
<evidence type="ECO:0000256" key="1">
    <source>
        <dbReference type="SAM" id="SignalP"/>
    </source>
</evidence>
<evidence type="ECO:0000259" key="2">
    <source>
        <dbReference type="PROSITE" id="PS50853"/>
    </source>
</evidence>
<evidence type="ECO:0000313" key="4">
    <source>
        <dbReference type="Proteomes" id="UP000646911"/>
    </source>
</evidence>
<keyword evidence="1" id="KW-0732">Signal</keyword>